<organism evidence="2">
    <name type="scientific">Fagus sylvatica</name>
    <name type="common">Beechnut</name>
    <dbReference type="NCBI Taxonomy" id="28930"/>
    <lineage>
        <taxon>Eukaryota</taxon>
        <taxon>Viridiplantae</taxon>
        <taxon>Streptophyta</taxon>
        <taxon>Embryophyta</taxon>
        <taxon>Tracheophyta</taxon>
        <taxon>Spermatophyta</taxon>
        <taxon>Magnoliopsida</taxon>
        <taxon>eudicotyledons</taxon>
        <taxon>Gunneridae</taxon>
        <taxon>Pentapetalae</taxon>
        <taxon>rosids</taxon>
        <taxon>fabids</taxon>
        <taxon>Fagales</taxon>
        <taxon>Fagaceae</taxon>
        <taxon>Fagus</taxon>
    </lineage>
</organism>
<name>A0A2N9H211_FAGSY</name>
<protein>
    <submittedName>
        <fullName evidence="2">Uncharacterized protein</fullName>
    </submittedName>
</protein>
<reference evidence="2" key="1">
    <citation type="submission" date="2018-02" db="EMBL/GenBank/DDBJ databases">
        <authorList>
            <person name="Cohen D.B."/>
            <person name="Kent A.D."/>
        </authorList>
    </citation>
    <scope>NUCLEOTIDE SEQUENCE</scope>
</reference>
<sequence length="130" mass="14617">MQHQAAWSNMELLHAAWLTQPPSYVEQYGAAPCNTMLREALYKYGLNFRERGETIGPKPMKEPLSDSASTPNPRPLGQVIRSKAGVLPKFPEIRARSSPLCRSIAGFSTLQGLFFHHYVEALPNSQLYTR</sequence>
<dbReference type="AlphaFoldDB" id="A0A2N9H211"/>
<evidence type="ECO:0000313" key="2">
    <source>
        <dbReference type="EMBL" id="SPD08557.1"/>
    </source>
</evidence>
<evidence type="ECO:0000256" key="1">
    <source>
        <dbReference type="SAM" id="MobiDB-lite"/>
    </source>
</evidence>
<feature type="region of interest" description="Disordered" evidence="1">
    <location>
        <begin position="53"/>
        <end position="76"/>
    </location>
</feature>
<proteinExistence type="predicted"/>
<accession>A0A2N9H211</accession>
<feature type="compositionally biased region" description="Basic and acidic residues" evidence="1">
    <location>
        <begin position="53"/>
        <end position="64"/>
    </location>
</feature>
<gene>
    <name evidence="2" type="ORF">FSB_LOCUS36439</name>
</gene>
<dbReference type="EMBL" id="OIVN01003068">
    <property type="protein sequence ID" value="SPD08557.1"/>
    <property type="molecule type" value="Genomic_DNA"/>
</dbReference>